<feature type="region of interest" description="Disordered" evidence="3">
    <location>
        <begin position="404"/>
        <end position="433"/>
    </location>
</feature>
<name>A0A918Y4Z0_9ACTN</name>
<comment type="caution">
    <text evidence="4">The sequence shown here is derived from an EMBL/GenBank/DDBJ whole genome shotgun (WGS) entry which is preliminary data.</text>
</comment>
<dbReference type="InterPro" id="IPR051199">
    <property type="entry name" value="LPS_LOS_Heptosyltrfase"/>
</dbReference>
<evidence type="ECO:0000313" key="5">
    <source>
        <dbReference type="Proteomes" id="UP000608955"/>
    </source>
</evidence>
<feature type="compositionally biased region" description="Gly residues" evidence="3">
    <location>
        <begin position="27"/>
        <end position="50"/>
    </location>
</feature>
<feature type="compositionally biased region" description="Basic and acidic residues" evidence="3">
    <location>
        <begin position="422"/>
        <end position="432"/>
    </location>
</feature>
<evidence type="ECO:0000256" key="2">
    <source>
        <dbReference type="ARBA" id="ARBA00022679"/>
    </source>
</evidence>
<accession>A0A918Y4Z0</accession>
<reference evidence="4" key="2">
    <citation type="submission" date="2020-09" db="EMBL/GenBank/DDBJ databases">
        <authorList>
            <person name="Sun Q."/>
            <person name="Ohkuma M."/>
        </authorList>
    </citation>
    <scope>NUCLEOTIDE SEQUENCE</scope>
    <source>
        <strain evidence="4">JCM 4654</strain>
    </source>
</reference>
<dbReference type="EMBL" id="BMVF01000009">
    <property type="protein sequence ID" value="GHD90764.1"/>
    <property type="molecule type" value="Genomic_DNA"/>
</dbReference>
<dbReference type="InterPro" id="IPR002201">
    <property type="entry name" value="Glyco_trans_9"/>
</dbReference>
<dbReference type="SUPFAM" id="SSF53756">
    <property type="entry name" value="UDP-Glycosyltransferase/glycogen phosphorylase"/>
    <property type="match status" value="1"/>
</dbReference>
<protein>
    <submittedName>
        <fullName evidence="4">Transferase</fullName>
    </submittedName>
</protein>
<feature type="region of interest" description="Disordered" evidence="3">
    <location>
        <begin position="1"/>
        <end position="140"/>
    </location>
</feature>
<dbReference type="PANTHER" id="PTHR30160:SF1">
    <property type="entry name" value="LIPOPOLYSACCHARIDE 1,2-N-ACETYLGLUCOSAMINETRANSFERASE-RELATED"/>
    <property type="match status" value="1"/>
</dbReference>
<dbReference type="Gene3D" id="3.40.50.2000">
    <property type="entry name" value="Glycogen Phosphorylase B"/>
    <property type="match status" value="2"/>
</dbReference>
<keyword evidence="1" id="KW-0328">Glycosyltransferase</keyword>
<dbReference type="GO" id="GO:0008713">
    <property type="term" value="F:ADP-heptose-lipopolysaccharide heptosyltransferase activity"/>
    <property type="evidence" value="ECO:0007669"/>
    <property type="project" value="TreeGrafter"/>
</dbReference>
<evidence type="ECO:0000256" key="1">
    <source>
        <dbReference type="ARBA" id="ARBA00022676"/>
    </source>
</evidence>
<dbReference type="GO" id="GO:0005829">
    <property type="term" value="C:cytosol"/>
    <property type="evidence" value="ECO:0007669"/>
    <property type="project" value="TreeGrafter"/>
</dbReference>
<dbReference type="Proteomes" id="UP000608955">
    <property type="component" value="Unassembled WGS sequence"/>
</dbReference>
<organism evidence="4 5">
    <name type="scientific">Streptomyces naganishii JCM 4654</name>
    <dbReference type="NCBI Taxonomy" id="1306179"/>
    <lineage>
        <taxon>Bacteria</taxon>
        <taxon>Bacillati</taxon>
        <taxon>Actinomycetota</taxon>
        <taxon>Actinomycetes</taxon>
        <taxon>Kitasatosporales</taxon>
        <taxon>Streptomycetaceae</taxon>
        <taxon>Streptomyces</taxon>
    </lineage>
</organism>
<keyword evidence="5" id="KW-1185">Reference proteome</keyword>
<gene>
    <name evidence="4" type="ORF">GCM10010508_36640</name>
</gene>
<dbReference type="CDD" id="cd03789">
    <property type="entry name" value="GT9_LPS_heptosyltransferase"/>
    <property type="match status" value="1"/>
</dbReference>
<dbReference type="GO" id="GO:0009244">
    <property type="term" value="P:lipopolysaccharide core region biosynthetic process"/>
    <property type="evidence" value="ECO:0007669"/>
    <property type="project" value="TreeGrafter"/>
</dbReference>
<dbReference type="AlphaFoldDB" id="A0A918Y4Z0"/>
<keyword evidence="2 4" id="KW-0808">Transferase</keyword>
<dbReference type="PANTHER" id="PTHR30160">
    <property type="entry name" value="TETRAACYLDISACCHARIDE 4'-KINASE-RELATED"/>
    <property type="match status" value="1"/>
</dbReference>
<proteinExistence type="predicted"/>
<dbReference type="FunFam" id="3.40.50.2000:FF:000251">
    <property type="entry name" value="Glycosyl transferase"/>
    <property type="match status" value="1"/>
</dbReference>
<reference evidence="4" key="1">
    <citation type="journal article" date="2014" name="Int. J. Syst. Evol. Microbiol.">
        <title>Complete genome sequence of Corynebacterium casei LMG S-19264T (=DSM 44701T), isolated from a smear-ripened cheese.</title>
        <authorList>
            <consortium name="US DOE Joint Genome Institute (JGI-PGF)"/>
            <person name="Walter F."/>
            <person name="Albersmeier A."/>
            <person name="Kalinowski J."/>
            <person name="Ruckert C."/>
        </authorList>
    </citation>
    <scope>NUCLEOTIDE SEQUENCE</scope>
    <source>
        <strain evidence="4">JCM 4654</strain>
    </source>
</reference>
<sequence>MTAPARLPKRPAPGSPARLRVHEPGEGPAGEGPVGEGGTRPAGAVSGGTGRLPAPPGGPHVLPDRTSAVTGGRADGGRADGRRGGAGLPMAASPRTPGRPAPRPTAPGRDREAGGPGSGRSPAGGARRLPKTPGTATGGRRPRVLVLRALGLGDLLAGIPALRALRRGFPGHEVVLAAPAELEPLAAATGAVDRLLPASAPGRAVPGGLDWTGPAPEVAVDLHGNGPPSHRLLADLGPGRLFAFAHPGTPEIEGPPWYAEEHERDRWCRLLRWYGVDADPTDLRLPRPPGPSPAPGAVVLHPGAGSPARRWPVDRFAAVAGTLLARGHRVVVTGGADEGDLVATLAKRAGLPDTDVFGGGLPHDRFSALVAGARAVVSGDTGIAHLAVAHGTPSVTLCGPVPPSRWGPPPDEPRHRALWHGTEGDPHGRRPDPALLRITPEEVVDALDALPGPPPPR</sequence>
<evidence type="ECO:0000313" key="4">
    <source>
        <dbReference type="EMBL" id="GHD90764.1"/>
    </source>
</evidence>
<evidence type="ECO:0000256" key="3">
    <source>
        <dbReference type="SAM" id="MobiDB-lite"/>
    </source>
</evidence>
<dbReference type="Pfam" id="PF01075">
    <property type="entry name" value="Glyco_transf_9"/>
    <property type="match status" value="1"/>
</dbReference>